<dbReference type="AlphaFoldDB" id="A0ABD2Z0Q7"/>
<evidence type="ECO:0000313" key="1">
    <source>
        <dbReference type="EMBL" id="KAL3511885.1"/>
    </source>
</evidence>
<proteinExistence type="predicted"/>
<organism evidence="1 2">
    <name type="scientific">Cinchona calisaya</name>
    <dbReference type="NCBI Taxonomy" id="153742"/>
    <lineage>
        <taxon>Eukaryota</taxon>
        <taxon>Viridiplantae</taxon>
        <taxon>Streptophyta</taxon>
        <taxon>Embryophyta</taxon>
        <taxon>Tracheophyta</taxon>
        <taxon>Spermatophyta</taxon>
        <taxon>Magnoliopsida</taxon>
        <taxon>eudicotyledons</taxon>
        <taxon>Gunneridae</taxon>
        <taxon>Pentapetalae</taxon>
        <taxon>asterids</taxon>
        <taxon>lamiids</taxon>
        <taxon>Gentianales</taxon>
        <taxon>Rubiaceae</taxon>
        <taxon>Cinchonoideae</taxon>
        <taxon>Cinchoneae</taxon>
        <taxon>Cinchona</taxon>
    </lineage>
</organism>
<gene>
    <name evidence="1" type="ORF">ACH5RR_024602</name>
</gene>
<keyword evidence="2" id="KW-1185">Reference proteome</keyword>
<accession>A0ABD2Z0Q7</accession>
<name>A0ABD2Z0Q7_9GENT</name>
<evidence type="ECO:0000313" key="2">
    <source>
        <dbReference type="Proteomes" id="UP001630127"/>
    </source>
</evidence>
<dbReference type="EMBL" id="JBJUIK010000011">
    <property type="protein sequence ID" value="KAL3511885.1"/>
    <property type="molecule type" value="Genomic_DNA"/>
</dbReference>
<reference evidence="1 2" key="1">
    <citation type="submission" date="2024-11" db="EMBL/GenBank/DDBJ databases">
        <title>A near-complete genome assembly of Cinchona calisaya.</title>
        <authorList>
            <person name="Lian D.C."/>
            <person name="Zhao X.W."/>
            <person name="Wei L."/>
        </authorList>
    </citation>
    <scope>NUCLEOTIDE SEQUENCE [LARGE SCALE GENOMIC DNA]</scope>
    <source>
        <tissue evidence="1">Nenye</tissue>
    </source>
</reference>
<dbReference type="Proteomes" id="UP001630127">
    <property type="component" value="Unassembled WGS sequence"/>
</dbReference>
<comment type="caution">
    <text evidence="1">The sequence shown here is derived from an EMBL/GenBank/DDBJ whole genome shotgun (WGS) entry which is preliminary data.</text>
</comment>
<sequence length="99" mass="10726">MDQVLLHGTLHVTIYEVDRLHGEGGGPYIFRKGWPSIKGVNVVSQMTGALLNCTTSMVLWITNIAFKASDKGLQKSVANILLSSMIARMCAESCDSDSP</sequence>
<protein>
    <submittedName>
        <fullName evidence="1">Uncharacterized protein</fullName>
    </submittedName>
</protein>